<keyword evidence="2 5" id="KW-0274">FAD</keyword>
<evidence type="ECO:0000256" key="5">
    <source>
        <dbReference type="HAMAP-Rule" id="MF_00845"/>
    </source>
</evidence>
<feature type="binding site" evidence="5">
    <location>
        <position position="44"/>
    </location>
    <ligand>
        <name>NADPH</name>
        <dbReference type="ChEBI" id="CHEBI:57783"/>
    </ligand>
</feature>
<dbReference type="InterPro" id="IPR002938">
    <property type="entry name" value="FAD-bd"/>
</dbReference>
<dbReference type="GO" id="GO:0046677">
    <property type="term" value="P:response to antibiotic"/>
    <property type="evidence" value="ECO:0007669"/>
    <property type="project" value="InterPro"/>
</dbReference>
<feature type="binding site" evidence="5">
    <location>
        <position position="51"/>
    </location>
    <ligand>
        <name>FAD</name>
        <dbReference type="ChEBI" id="CHEBI:57692"/>
    </ligand>
</feature>
<evidence type="ECO:0000256" key="2">
    <source>
        <dbReference type="ARBA" id="ARBA00022827"/>
    </source>
</evidence>
<comment type="function">
    <text evidence="5">An FAD-requiring monooxygenase active on some tetracycline antibiotic derivatives, which leads to their inactivation. Hydroxylates carbon 11a of tetracycline and some analogs.</text>
</comment>
<dbReference type="Proteomes" id="UP000261174">
    <property type="component" value="Unassembled WGS sequence"/>
</dbReference>
<comment type="caution">
    <text evidence="7">The sequence shown here is derived from an EMBL/GenBank/DDBJ whole genome shotgun (WGS) entry which is preliminary data.</text>
</comment>
<accession>A0A3E1P9C4</accession>
<evidence type="ECO:0000256" key="3">
    <source>
        <dbReference type="ARBA" id="ARBA00023002"/>
    </source>
</evidence>
<evidence type="ECO:0000259" key="6">
    <source>
        <dbReference type="Pfam" id="PF01494"/>
    </source>
</evidence>
<dbReference type="Pfam" id="PF01494">
    <property type="entry name" value="FAD_binding_3"/>
    <property type="match status" value="2"/>
</dbReference>
<dbReference type="GO" id="GO:0004497">
    <property type="term" value="F:monooxygenase activity"/>
    <property type="evidence" value="ECO:0007669"/>
    <property type="project" value="UniProtKB-UniRule"/>
</dbReference>
<dbReference type="InterPro" id="IPR043683">
    <property type="entry name" value="TetX_monooxygenase"/>
</dbReference>
<comment type="domain">
    <text evidence="5">Consists of an N-terminal FAD-binding domain with a Rossman fold and a C-terminal substrate-binding domain.</text>
</comment>
<gene>
    <name evidence="7" type="ORF">DXN04_04665</name>
</gene>
<evidence type="ECO:0000256" key="1">
    <source>
        <dbReference type="ARBA" id="ARBA00022630"/>
    </source>
</evidence>
<proteinExistence type="inferred from homology"/>
<dbReference type="OrthoDB" id="9766816at2"/>
<dbReference type="InterPro" id="IPR036188">
    <property type="entry name" value="FAD/NAD-bd_sf"/>
</dbReference>
<dbReference type="PANTHER" id="PTHR46972:SF1">
    <property type="entry name" value="FAD DEPENDENT OXIDOREDUCTASE DOMAIN-CONTAINING PROTEIN"/>
    <property type="match status" value="1"/>
</dbReference>
<protein>
    <recommendedName>
        <fullName evidence="5">Flavin-dependent monooxygenase</fullName>
    </recommendedName>
    <alternativeName>
        <fullName evidence="5">TetX monooxygenase</fullName>
        <shortName evidence="5">TetX</shortName>
        <ecNumber evidence="5">1.14.13.-</ecNumber>
    </alternativeName>
</protein>
<comment type="cofactor">
    <cofactor evidence="5">
        <name>FAD</name>
        <dbReference type="ChEBI" id="CHEBI:57692"/>
    </cofactor>
</comment>
<feature type="binding site" evidence="5">
    <location>
        <position position="103"/>
    </location>
    <ligand>
        <name>FAD</name>
        <dbReference type="ChEBI" id="CHEBI:57692"/>
    </ligand>
</feature>
<keyword evidence="1 5" id="KW-0285">Flavoprotein</keyword>
<keyword evidence="5" id="KW-0963">Cytoplasm</keyword>
<comment type="subcellular location">
    <subcellularLocation>
        <location evidence="5">Cytoplasm</location>
    </subcellularLocation>
</comment>
<keyword evidence="8" id="KW-1185">Reference proteome</keyword>
<evidence type="ECO:0000256" key="4">
    <source>
        <dbReference type="ARBA" id="ARBA00023033"/>
    </source>
</evidence>
<feature type="binding site" evidence="5">
    <location>
        <position position="291"/>
    </location>
    <ligand>
        <name>FAD</name>
        <dbReference type="ChEBI" id="CHEBI:57692"/>
    </ligand>
</feature>
<organism evidence="7 8">
    <name type="scientific">Chitinophaga silvisoli</name>
    <dbReference type="NCBI Taxonomy" id="2291814"/>
    <lineage>
        <taxon>Bacteria</taxon>
        <taxon>Pseudomonadati</taxon>
        <taxon>Bacteroidota</taxon>
        <taxon>Chitinophagia</taxon>
        <taxon>Chitinophagales</taxon>
        <taxon>Chitinophagaceae</taxon>
        <taxon>Chitinophaga</taxon>
    </lineage>
</organism>
<dbReference type="SUPFAM" id="SSF51905">
    <property type="entry name" value="FAD/NAD(P)-binding domain"/>
    <property type="match status" value="1"/>
</dbReference>
<sequence length="367" mass="40848">MPELCVMKTAILGAGPVGLTMAVLLQQSGIDVRVYERDKDPQARIWGGTLDLHESTGQRALAKAGLLDRYFAMAHPMGRTLTDEQANVIFSVKPHYDAPEINRNDLRKILLEGLQANTVLWDRKFTRLEPQNGQWLLHFDNGTTTTADLVIGANGGMSNARQYITDAIVENTGSYIIQGEVYQPEVKCKAFYELCNHAILMTAAEGRQVVANPRNNGALTYNVISSDIPALDFHNTQSVIEWLTSIFSHWHPCYSELFRASSFFAGLPTRKISLEIPWKTHRPLPITLIGDAAHLMPPFAGQGVNTGLMDALILSENLVSNKFASISAAISDYEQQMFVYARAAQAETRQNELAMQDPAFSFKKRFE</sequence>
<dbReference type="GO" id="GO:0071949">
    <property type="term" value="F:FAD binding"/>
    <property type="evidence" value="ECO:0007669"/>
    <property type="project" value="InterPro"/>
</dbReference>
<dbReference type="PRINTS" id="PR00420">
    <property type="entry name" value="RNGMNOXGNASE"/>
</dbReference>
<feature type="domain" description="FAD-binding" evidence="6">
    <location>
        <begin position="286"/>
        <end position="319"/>
    </location>
</feature>
<evidence type="ECO:0000313" key="7">
    <source>
        <dbReference type="EMBL" id="RFM36796.1"/>
    </source>
</evidence>
<name>A0A3E1P9C4_9BACT</name>
<comment type="subunit">
    <text evidence="5">Monomer.</text>
</comment>
<reference evidence="7 8" key="1">
    <citation type="submission" date="2018-08" db="EMBL/GenBank/DDBJ databases">
        <title>Chitinophaga sp. K20C18050901, a novel bacterium isolated from forest soil.</title>
        <authorList>
            <person name="Wang C."/>
        </authorList>
    </citation>
    <scope>NUCLEOTIDE SEQUENCE [LARGE SCALE GENOMIC DNA]</scope>
    <source>
        <strain evidence="7 8">K20C18050901</strain>
    </source>
</reference>
<comment type="catalytic activity">
    <reaction evidence="5">
        <text>a tetracycline + NADPH + O2 + H(+) = an 11a-hydroxytetracycline + NADP(+) + H2O</text>
        <dbReference type="Rhea" id="RHEA:61444"/>
        <dbReference type="ChEBI" id="CHEBI:15377"/>
        <dbReference type="ChEBI" id="CHEBI:15378"/>
        <dbReference type="ChEBI" id="CHEBI:15379"/>
        <dbReference type="ChEBI" id="CHEBI:57783"/>
        <dbReference type="ChEBI" id="CHEBI:58349"/>
        <dbReference type="ChEBI" id="CHEBI:144644"/>
        <dbReference type="ChEBI" id="CHEBI:144645"/>
    </reaction>
</comment>
<dbReference type="PANTHER" id="PTHR46972">
    <property type="entry name" value="MONOOXYGENASE ASQM-RELATED"/>
    <property type="match status" value="1"/>
</dbReference>
<dbReference type="GO" id="GO:0005737">
    <property type="term" value="C:cytoplasm"/>
    <property type="evidence" value="ECO:0007669"/>
    <property type="project" value="UniProtKB-SubCell"/>
</dbReference>
<dbReference type="Gene3D" id="3.50.50.60">
    <property type="entry name" value="FAD/NAD(P)-binding domain"/>
    <property type="match status" value="1"/>
</dbReference>
<evidence type="ECO:0000313" key="8">
    <source>
        <dbReference type="Proteomes" id="UP000261174"/>
    </source>
</evidence>
<dbReference type="EMBL" id="QTJV01000001">
    <property type="protein sequence ID" value="RFM36796.1"/>
    <property type="molecule type" value="Genomic_DNA"/>
</dbReference>
<keyword evidence="5" id="KW-0547">Nucleotide-binding</keyword>
<dbReference type="EC" id="1.14.13.-" evidence="5"/>
<keyword evidence="3 5" id="KW-0560">Oxidoreductase</keyword>
<keyword evidence="4 5" id="KW-0503">Monooxygenase</keyword>
<keyword evidence="5" id="KW-0521">NADP</keyword>
<feature type="domain" description="FAD-binding" evidence="6">
    <location>
        <begin position="8"/>
        <end position="219"/>
    </location>
</feature>
<comment type="similarity">
    <text evidence="5">Belongs to the aromatic-ring hydroxylase family. TetX subfamily.</text>
</comment>
<dbReference type="HAMAP" id="MF_00845">
    <property type="entry name" value="TetX_monooxygenase"/>
    <property type="match status" value="1"/>
</dbReference>
<dbReference type="AlphaFoldDB" id="A0A3E1P9C4"/>